<dbReference type="OrthoDB" id="5810621at2759"/>
<dbReference type="OMA" id="QIRIFVA"/>
<feature type="transmembrane region" description="Helical" evidence="1">
    <location>
        <begin position="140"/>
        <end position="162"/>
    </location>
</feature>
<dbReference type="InParanoid" id="E3M7S3"/>
<dbReference type="EMBL" id="DS268427">
    <property type="protein sequence ID" value="EFO93643.1"/>
    <property type="molecule type" value="Genomic_DNA"/>
</dbReference>
<keyword evidence="1" id="KW-0472">Membrane</keyword>
<evidence type="ECO:0000256" key="1">
    <source>
        <dbReference type="SAM" id="Phobius"/>
    </source>
</evidence>
<keyword evidence="1" id="KW-0812">Transmembrane</keyword>
<proteinExistence type="predicted"/>
<dbReference type="eggNOG" id="ENOG502RFPE">
    <property type="taxonomic scope" value="Eukaryota"/>
</dbReference>
<feature type="transmembrane region" description="Helical" evidence="1">
    <location>
        <begin position="273"/>
        <end position="292"/>
    </location>
</feature>
<sequence length="389" mass="44851">MVKNKLTTTTEMSTFDWEKIWFSEETITEARQTLVEALYIALSPGSLPSACVFAFDCFLTVVHFVVSSYILDDFTTTFLGTVYFPTTFLKIVYIIDCITSAEWILEVNEILNQIFNMTIILSCIAYNFMCLFVAQYRKNIPLPVCRTVFAPILLFCSFLVIAPKLFQVMDRYIDNCFQFTTQLFGTLFLIAQISWNMYTFVCRKVDTGRETKEVNSNDDVTAANDVIRNANGRLVWASWFSLIIVILAIPQIIDYYVPLTTSWIPYHFMVQSLVQLNALLLSFTIFLILPTYRSVIFSCCINYNRIIKVEEIKIENTDNTEKRSKKELEKEAEALANHQQIHPSPHQNISIPHFRHVAIPRIRVPVIPPIVAHPTGQIRIFVAPPQKKY</sequence>
<feature type="transmembrane region" description="Helical" evidence="1">
    <location>
        <begin position="234"/>
        <end position="253"/>
    </location>
</feature>
<accession>E3M7S3</accession>
<dbReference type="HOGENOM" id="CLU_634983_0_0_1"/>
<feature type="transmembrane region" description="Helical" evidence="1">
    <location>
        <begin position="114"/>
        <end position="134"/>
    </location>
</feature>
<gene>
    <name evidence="2" type="ORF">CRE_12582</name>
</gene>
<organism evidence="3">
    <name type="scientific">Caenorhabditis remanei</name>
    <name type="common">Caenorhabditis vulgaris</name>
    <dbReference type="NCBI Taxonomy" id="31234"/>
    <lineage>
        <taxon>Eukaryota</taxon>
        <taxon>Metazoa</taxon>
        <taxon>Ecdysozoa</taxon>
        <taxon>Nematoda</taxon>
        <taxon>Chromadorea</taxon>
        <taxon>Rhabditida</taxon>
        <taxon>Rhabditina</taxon>
        <taxon>Rhabditomorpha</taxon>
        <taxon>Rhabditoidea</taxon>
        <taxon>Rhabditidae</taxon>
        <taxon>Peloderinae</taxon>
        <taxon>Caenorhabditis</taxon>
    </lineage>
</organism>
<evidence type="ECO:0000313" key="2">
    <source>
        <dbReference type="EMBL" id="EFO93643.1"/>
    </source>
</evidence>
<evidence type="ECO:0000313" key="3">
    <source>
        <dbReference type="Proteomes" id="UP000008281"/>
    </source>
</evidence>
<name>E3M7S3_CAERE</name>
<dbReference type="FunCoup" id="E3M7S3">
    <property type="interactions" value="314"/>
</dbReference>
<protein>
    <submittedName>
        <fullName evidence="2">Uncharacterized protein</fullName>
    </submittedName>
</protein>
<keyword evidence="1" id="KW-1133">Transmembrane helix</keyword>
<reference evidence="2" key="1">
    <citation type="submission" date="2007-07" db="EMBL/GenBank/DDBJ databases">
        <title>PCAP assembly of the Caenorhabditis remanei genome.</title>
        <authorList>
            <consortium name="The Caenorhabditis remanei Sequencing Consortium"/>
            <person name="Wilson R.K."/>
        </authorList>
    </citation>
    <scope>NUCLEOTIDE SEQUENCE [LARGE SCALE GENOMIC DNA]</scope>
    <source>
        <strain evidence="2">PB4641</strain>
    </source>
</reference>
<dbReference type="Proteomes" id="UP000008281">
    <property type="component" value="Unassembled WGS sequence"/>
</dbReference>
<dbReference type="AlphaFoldDB" id="E3M7S3"/>
<feature type="transmembrane region" description="Helical" evidence="1">
    <location>
        <begin position="83"/>
        <end position="105"/>
    </location>
</feature>
<feature type="transmembrane region" description="Helical" evidence="1">
    <location>
        <begin position="50"/>
        <end position="71"/>
    </location>
</feature>
<keyword evidence="3" id="KW-1185">Reference proteome</keyword>